<dbReference type="InterPro" id="IPR006935">
    <property type="entry name" value="Helicase/UvrB_N"/>
</dbReference>
<dbReference type="EMBL" id="JACVVK020000473">
    <property type="protein sequence ID" value="KAK7473369.1"/>
    <property type="molecule type" value="Genomic_DNA"/>
</dbReference>
<evidence type="ECO:0000256" key="13">
    <source>
        <dbReference type="ARBA" id="ARBA00022884"/>
    </source>
</evidence>
<feature type="compositionally biased region" description="Basic and acidic residues" evidence="16">
    <location>
        <begin position="293"/>
        <end position="310"/>
    </location>
</feature>
<dbReference type="InterPro" id="IPR021673">
    <property type="entry name" value="RLR_CTR"/>
</dbReference>
<feature type="region of interest" description="Disordered" evidence="16">
    <location>
        <begin position="293"/>
        <end position="320"/>
    </location>
</feature>
<dbReference type="Gene3D" id="1.20.1320.30">
    <property type="match status" value="1"/>
</dbReference>
<keyword evidence="7" id="KW-0547">Nucleotide-binding</keyword>
<dbReference type="InterPro" id="IPR041204">
    <property type="entry name" value="RIG-I-like_C"/>
</dbReference>
<evidence type="ECO:0000256" key="11">
    <source>
        <dbReference type="ARBA" id="ARBA00022840"/>
    </source>
</evidence>
<evidence type="ECO:0000259" key="19">
    <source>
        <dbReference type="PROSITE" id="PS51789"/>
    </source>
</evidence>
<feature type="domain" description="Helicase C-terminal" evidence="18">
    <location>
        <begin position="799"/>
        <end position="956"/>
    </location>
</feature>
<keyword evidence="14" id="KW-0051">Antiviral defense</keyword>
<keyword evidence="9" id="KW-0347">Helicase</keyword>
<dbReference type="AlphaFoldDB" id="A0ABD0JF23"/>
<evidence type="ECO:0000256" key="1">
    <source>
        <dbReference type="ARBA" id="ARBA00004496"/>
    </source>
</evidence>
<dbReference type="GO" id="GO:0003724">
    <property type="term" value="F:RNA helicase activity"/>
    <property type="evidence" value="ECO:0007669"/>
    <property type="project" value="UniProtKB-EC"/>
</dbReference>
<gene>
    <name evidence="20" type="ORF">BaRGS_00035417</name>
</gene>
<evidence type="ECO:0000313" key="21">
    <source>
        <dbReference type="Proteomes" id="UP001519460"/>
    </source>
</evidence>
<keyword evidence="21" id="KW-1185">Reference proteome</keyword>
<dbReference type="Pfam" id="PF18119">
    <property type="entry name" value="RIG-I_C"/>
    <property type="match status" value="1"/>
</dbReference>
<dbReference type="GO" id="GO:0045087">
    <property type="term" value="P:innate immune response"/>
    <property type="evidence" value="ECO:0007669"/>
    <property type="project" value="UniProtKB-KW"/>
</dbReference>
<evidence type="ECO:0000256" key="12">
    <source>
        <dbReference type="ARBA" id="ARBA00022859"/>
    </source>
</evidence>
<evidence type="ECO:0000256" key="15">
    <source>
        <dbReference type="ARBA" id="ARBA00049390"/>
    </source>
</evidence>
<dbReference type="Gene3D" id="3.40.50.300">
    <property type="entry name" value="P-loop containing nucleotide triphosphate hydrolases"/>
    <property type="match status" value="2"/>
</dbReference>
<dbReference type="PROSITE" id="PS51194">
    <property type="entry name" value="HELICASE_CTER"/>
    <property type="match status" value="1"/>
</dbReference>
<dbReference type="InterPro" id="IPR038557">
    <property type="entry name" value="RLR_C_sf"/>
</dbReference>
<accession>A0ABD0JF23</accession>
<feature type="domain" description="Helicase ATP-binding" evidence="17">
    <location>
        <begin position="435"/>
        <end position="608"/>
    </location>
</feature>
<dbReference type="SUPFAM" id="SSF52540">
    <property type="entry name" value="P-loop containing nucleoside triphosphate hydrolases"/>
    <property type="match status" value="1"/>
</dbReference>
<evidence type="ECO:0000256" key="4">
    <source>
        <dbReference type="ARBA" id="ARBA00022490"/>
    </source>
</evidence>
<evidence type="ECO:0000256" key="10">
    <source>
        <dbReference type="ARBA" id="ARBA00022833"/>
    </source>
</evidence>
<evidence type="ECO:0000256" key="7">
    <source>
        <dbReference type="ARBA" id="ARBA00022741"/>
    </source>
</evidence>
<keyword evidence="11" id="KW-0067">ATP-binding</keyword>
<keyword evidence="6" id="KW-0479">Metal-binding</keyword>
<protein>
    <recommendedName>
        <fullName evidence="3">RNA helicase</fullName>
        <ecNumber evidence="3">3.6.4.13</ecNumber>
    </recommendedName>
</protein>
<comment type="catalytic activity">
    <reaction evidence="15">
        <text>ATP + H2O = ADP + phosphate + H(+)</text>
        <dbReference type="Rhea" id="RHEA:13065"/>
        <dbReference type="ChEBI" id="CHEBI:15377"/>
        <dbReference type="ChEBI" id="CHEBI:15378"/>
        <dbReference type="ChEBI" id="CHEBI:30616"/>
        <dbReference type="ChEBI" id="CHEBI:43474"/>
        <dbReference type="ChEBI" id="CHEBI:456216"/>
        <dbReference type="EC" id="3.6.4.13"/>
    </reaction>
    <physiologicalReaction direction="left-to-right" evidence="15">
        <dbReference type="Rhea" id="RHEA:13066"/>
    </physiologicalReaction>
</comment>
<dbReference type="PANTHER" id="PTHR14074:SF16">
    <property type="entry name" value="ANTIVIRAL INNATE IMMUNE RESPONSE RECEPTOR RIG-I"/>
    <property type="match status" value="1"/>
</dbReference>
<evidence type="ECO:0000259" key="18">
    <source>
        <dbReference type="PROSITE" id="PS51194"/>
    </source>
</evidence>
<comment type="similarity">
    <text evidence="2">Belongs to the helicase family. RLR subfamily.</text>
</comment>
<dbReference type="InterPro" id="IPR014001">
    <property type="entry name" value="Helicase_ATP-bd"/>
</dbReference>
<keyword evidence="10" id="KW-0862">Zinc</keyword>
<feature type="region of interest" description="Disordered" evidence="16">
    <location>
        <begin position="366"/>
        <end position="397"/>
    </location>
</feature>
<name>A0ABD0JF23_9CAEN</name>
<dbReference type="Gene3D" id="2.170.150.30">
    <property type="entry name" value="RIG-I-like receptor, C-terminal regulatory domain"/>
    <property type="match status" value="1"/>
</dbReference>
<dbReference type="GO" id="GO:0005737">
    <property type="term" value="C:cytoplasm"/>
    <property type="evidence" value="ECO:0007669"/>
    <property type="project" value="UniProtKB-SubCell"/>
</dbReference>
<dbReference type="GO" id="GO:0003723">
    <property type="term" value="F:RNA binding"/>
    <property type="evidence" value="ECO:0007669"/>
    <property type="project" value="UniProtKB-KW"/>
</dbReference>
<dbReference type="PROSITE" id="PS51192">
    <property type="entry name" value="HELICASE_ATP_BIND_1"/>
    <property type="match status" value="1"/>
</dbReference>
<dbReference type="GO" id="GO:0051607">
    <property type="term" value="P:defense response to virus"/>
    <property type="evidence" value="ECO:0007669"/>
    <property type="project" value="UniProtKB-KW"/>
</dbReference>
<evidence type="ECO:0000256" key="14">
    <source>
        <dbReference type="ARBA" id="ARBA00023118"/>
    </source>
</evidence>
<evidence type="ECO:0000259" key="17">
    <source>
        <dbReference type="PROSITE" id="PS51192"/>
    </source>
</evidence>
<dbReference type="PANTHER" id="PTHR14074">
    <property type="entry name" value="HELICASE WITH DEATH DOMAIN-RELATED"/>
    <property type="match status" value="1"/>
</dbReference>
<dbReference type="GO" id="GO:0046872">
    <property type="term" value="F:metal ion binding"/>
    <property type="evidence" value="ECO:0007669"/>
    <property type="project" value="UniProtKB-KW"/>
</dbReference>
<evidence type="ECO:0000313" key="20">
    <source>
        <dbReference type="EMBL" id="KAK7473369.1"/>
    </source>
</evidence>
<dbReference type="Proteomes" id="UP001519460">
    <property type="component" value="Unassembled WGS sequence"/>
</dbReference>
<evidence type="ECO:0000256" key="2">
    <source>
        <dbReference type="ARBA" id="ARBA00006866"/>
    </source>
</evidence>
<evidence type="ECO:0000256" key="5">
    <source>
        <dbReference type="ARBA" id="ARBA00022588"/>
    </source>
</evidence>
<keyword evidence="12" id="KW-0391">Immunity</keyword>
<keyword evidence="4" id="KW-0963">Cytoplasm</keyword>
<dbReference type="EC" id="3.6.4.13" evidence="3"/>
<dbReference type="PROSITE" id="PS51789">
    <property type="entry name" value="RLR_CTR"/>
    <property type="match status" value="1"/>
</dbReference>
<keyword evidence="5" id="KW-0399">Innate immunity</keyword>
<dbReference type="InterPro" id="IPR001650">
    <property type="entry name" value="Helicase_C-like"/>
</dbReference>
<dbReference type="InterPro" id="IPR027417">
    <property type="entry name" value="P-loop_NTPase"/>
</dbReference>
<evidence type="ECO:0000256" key="6">
    <source>
        <dbReference type="ARBA" id="ARBA00022723"/>
    </source>
</evidence>
<dbReference type="Pfam" id="PF00271">
    <property type="entry name" value="Helicase_C"/>
    <property type="match status" value="1"/>
</dbReference>
<feature type="domain" description="RLR CTR" evidence="19">
    <location>
        <begin position="988"/>
        <end position="1129"/>
    </location>
</feature>
<dbReference type="GO" id="GO:0016787">
    <property type="term" value="F:hydrolase activity"/>
    <property type="evidence" value="ECO:0007669"/>
    <property type="project" value="UniProtKB-KW"/>
</dbReference>
<dbReference type="Pfam" id="PF04851">
    <property type="entry name" value="ResIII"/>
    <property type="match status" value="1"/>
</dbReference>
<evidence type="ECO:0000256" key="9">
    <source>
        <dbReference type="ARBA" id="ARBA00022806"/>
    </source>
</evidence>
<keyword evidence="8" id="KW-0378">Hydrolase</keyword>
<dbReference type="GO" id="GO:0005524">
    <property type="term" value="F:ATP binding"/>
    <property type="evidence" value="ECO:0007669"/>
    <property type="project" value="UniProtKB-KW"/>
</dbReference>
<keyword evidence="13" id="KW-0694">RNA-binding</keyword>
<evidence type="ECO:0000256" key="3">
    <source>
        <dbReference type="ARBA" id="ARBA00012552"/>
    </source>
</evidence>
<proteinExistence type="inferred from homology"/>
<comment type="subcellular location">
    <subcellularLocation>
        <location evidence="1">Cytoplasm</location>
    </subcellularLocation>
</comment>
<dbReference type="SMART" id="SM00487">
    <property type="entry name" value="DEXDc"/>
    <property type="match status" value="1"/>
</dbReference>
<sequence>MSSLEAEEDDAVLGAVGGLDLHGQMERPNAEEDDALLRSALLHLQPFLGQIGLSPVRVVTYMRWEPAYQHFPNTERFRNIRHLENRDDVQTAASSFVDDLLDENAPSGILPHFMRSLRRANDDEGHPNEGGAWHTHDVVTLACVYMPVQEAVCSLFTEDSAQDHIQNVVSALSERRLLTPDNLAHVLETLESDGGAAASIRMLAFLYKIQAERARQEFARVEGRPEETEASEEGSERRPVWLEVLLDLVERHGGQGVRQTIPAGLLTSEVWTGALDDDASVAGRTVVGSEVTLTDHEEGQGHQHGDDEQPRGPVLPESLNVDSIKLERTIEFIRKSRGAQEQMPYIIEFIGYERRRIVRDQRRQSQEEVQSELSDESSSVVTSVGTASTEDNTRARELDMESREFARTLRYTGLSEGEEGDPERIRLRAYQEELLLTARDGKNVVILLPTGTGKTFIVIKYVQEYLSKPGLGRVVFLAPKVKLAEQQYRRFQHFFPKTTYFRCGRSRSSTAPFRELLDTYRVYVMTPMCLVEAVRAGEVQIPDFSLMVLDECHHTLGKHPYKDLMDLYMDAKFSADMPRLPQIIGLTASPRVGPGGTVDSAVGLLRELCYNMDVEKLCTVVRNERELERYVNEPTHEIHRCKKRLKEGFKGIVERMMKTIEEKMIRCIHSVARERQQHLKAVLTAPEYNRGEHRYTQWVTNLTTKLVNFADEKKVYTQLFSQAEMLLRYQRALILNEDCESKYALDYLTEQARLVEEPGNITQTERQMLADFQRQTPQLKRACEDPEDYNPKLGMLEDVLCGIIEKHQDEASCMVFVRTLELSKAIQQWMKDHPVLQELEPGRITGSRKSVFHGGMTRLESEDVMKGFNAGKHKVVVCTSAAEEGLDFQACNIVVRYDYVTSMVAMIQTRGRARRMDSQYVVMGHEAKGNVDKERENLASERLMRQAVTRMQQNMDDNPNAFRGAMDRNQKSQWTTRQLAEEAKRRQARRMQETQDSGDRYDLLCRKCQQKACSSTDIRLYASSSRVVIKEDFRRKWKRVERAYDNEIYQDLEKVAKVHCNNKDENGDDCSFDWGCLVKYIPSGREYPVLKLESFFLVDTRTGQRHPRKLKWGKAPFTVKPLTEDEIGRL</sequence>
<dbReference type="SMART" id="SM00490">
    <property type="entry name" value="HELICc"/>
    <property type="match status" value="1"/>
</dbReference>
<evidence type="ECO:0000256" key="16">
    <source>
        <dbReference type="SAM" id="MobiDB-lite"/>
    </source>
</evidence>
<dbReference type="InterPro" id="IPR051363">
    <property type="entry name" value="RLR_Helicase"/>
</dbReference>
<organism evidence="20 21">
    <name type="scientific">Batillaria attramentaria</name>
    <dbReference type="NCBI Taxonomy" id="370345"/>
    <lineage>
        <taxon>Eukaryota</taxon>
        <taxon>Metazoa</taxon>
        <taxon>Spiralia</taxon>
        <taxon>Lophotrochozoa</taxon>
        <taxon>Mollusca</taxon>
        <taxon>Gastropoda</taxon>
        <taxon>Caenogastropoda</taxon>
        <taxon>Sorbeoconcha</taxon>
        <taxon>Cerithioidea</taxon>
        <taxon>Batillariidae</taxon>
        <taxon>Batillaria</taxon>
    </lineage>
</organism>
<dbReference type="Pfam" id="PF11648">
    <property type="entry name" value="RIG-I_C-RD"/>
    <property type="match status" value="1"/>
</dbReference>
<evidence type="ECO:0000256" key="8">
    <source>
        <dbReference type="ARBA" id="ARBA00022801"/>
    </source>
</evidence>
<comment type="caution">
    <text evidence="20">The sequence shown here is derived from an EMBL/GenBank/DDBJ whole genome shotgun (WGS) entry which is preliminary data.</text>
</comment>
<reference evidence="20 21" key="1">
    <citation type="journal article" date="2023" name="Sci. Data">
        <title>Genome assembly of the Korean intertidal mud-creeper Batillaria attramentaria.</title>
        <authorList>
            <person name="Patra A.K."/>
            <person name="Ho P.T."/>
            <person name="Jun S."/>
            <person name="Lee S.J."/>
            <person name="Kim Y."/>
            <person name="Won Y.J."/>
        </authorList>
    </citation>
    <scope>NUCLEOTIDE SEQUENCE [LARGE SCALE GENOMIC DNA]</scope>
    <source>
        <strain evidence="20">Wonlab-2016</strain>
    </source>
</reference>